<reference evidence="3" key="1">
    <citation type="submission" date="2022-11" db="EMBL/GenBank/DDBJ databases">
        <title>Draft genome sequence of Hoeflea poritis E7-10 and Hoeflea prorocentri PM5-8, separated from scleractinian coral Porites lutea and marine dinoflagellate.</title>
        <authorList>
            <person name="Zhang G."/>
            <person name="Wei Q."/>
            <person name="Cai L."/>
        </authorList>
    </citation>
    <scope>NUCLEOTIDE SEQUENCE</scope>
    <source>
        <strain evidence="3">PM5-8</strain>
    </source>
</reference>
<dbReference type="RefSeq" id="WP_267988962.1">
    <property type="nucleotide sequence ID" value="NZ_JAPJZI010000001.1"/>
</dbReference>
<dbReference type="Proteomes" id="UP001151234">
    <property type="component" value="Unassembled WGS sequence"/>
</dbReference>
<dbReference type="PANTHER" id="PTHR34075">
    <property type="entry name" value="BLR3430 PROTEIN"/>
    <property type="match status" value="1"/>
</dbReference>
<evidence type="ECO:0000259" key="2">
    <source>
        <dbReference type="Pfam" id="PF12172"/>
    </source>
</evidence>
<dbReference type="Gene3D" id="6.10.30.10">
    <property type="match status" value="1"/>
</dbReference>
<evidence type="ECO:0000313" key="4">
    <source>
        <dbReference type="Proteomes" id="UP001151234"/>
    </source>
</evidence>
<keyword evidence="4" id="KW-1185">Reference proteome</keyword>
<protein>
    <submittedName>
        <fullName evidence="3">OB-fold domain-containing protein</fullName>
    </submittedName>
</protein>
<dbReference type="Pfam" id="PF01796">
    <property type="entry name" value="OB_ChsH2_C"/>
    <property type="match status" value="1"/>
</dbReference>
<gene>
    <name evidence="3" type="ORF">OQ273_02845</name>
</gene>
<feature type="domain" description="ChsH2 C-terminal OB-fold" evidence="1">
    <location>
        <begin position="56"/>
        <end position="118"/>
    </location>
</feature>
<organism evidence="3 4">
    <name type="scientific">Hoeflea prorocentri</name>
    <dbReference type="NCBI Taxonomy" id="1922333"/>
    <lineage>
        <taxon>Bacteria</taxon>
        <taxon>Pseudomonadati</taxon>
        <taxon>Pseudomonadota</taxon>
        <taxon>Alphaproteobacteria</taxon>
        <taxon>Hyphomicrobiales</taxon>
        <taxon>Rhizobiaceae</taxon>
        <taxon>Hoeflea</taxon>
    </lineage>
</organism>
<name>A0A9X3UJ72_9HYPH</name>
<dbReference type="PANTHER" id="PTHR34075:SF5">
    <property type="entry name" value="BLR3430 PROTEIN"/>
    <property type="match status" value="1"/>
</dbReference>
<dbReference type="InterPro" id="IPR002878">
    <property type="entry name" value="ChsH2_C"/>
</dbReference>
<dbReference type="InterPro" id="IPR022002">
    <property type="entry name" value="ChsH2_Znr"/>
</dbReference>
<dbReference type="InterPro" id="IPR052513">
    <property type="entry name" value="Thioester_dehydratase-like"/>
</dbReference>
<accession>A0A9X3UJ72</accession>
<dbReference type="SUPFAM" id="SSF50249">
    <property type="entry name" value="Nucleic acid-binding proteins"/>
    <property type="match status" value="1"/>
</dbReference>
<comment type="caution">
    <text evidence="3">The sequence shown here is derived from an EMBL/GenBank/DDBJ whole genome shotgun (WGS) entry which is preliminary data.</text>
</comment>
<sequence length="135" mass="14730">MTDKPVPTIYPETQFYWDGAKEGKLLINRCIPCDAPFFPPRPFCPACGSRDVDVIAASGKGRLYSYVISHLPAPGYEPPYVVAVVELEEGVRMVSNLLDTPADPDALDLDMALEVTFETRGEVTVPQFRPAGGPS</sequence>
<proteinExistence type="predicted"/>
<dbReference type="InterPro" id="IPR012340">
    <property type="entry name" value="NA-bd_OB-fold"/>
</dbReference>
<dbReference type="EMBL" id="JAPJZI010000001">
    <property type="protein sequence ID" value="MDA5397501.1"/>
    <property type="molecule type" value="Genomic_DNA"/>
</dbReference>
<evidence type="ECO:0000259" key="1">
    <source>
        <dbReference type="Pfam" id="PF01796"/>
    </source>
</evidence>
<dbReference type="AlphaFoldDB" id="A0A9X3UJ72"/>
<feature type="domain" description="ChsH2 rubredoxin-like zinc ribbon" evidence="2">
    <location>
        <begin position="17"/>
        <end position="53"/>
    </location>
</feature>
<evidence type="ECO:0000313" key="3">
    <source>
        <dbReference type="EMBL" id="MDA5397501.1"/>
    </source>
</evidence>
<dbReference type="Pfam" id="PF12172">
    <property type="entry name" value="zf-ChsH2"/>
    <property type="match status" value="1"/>
</dbReference>